<organism evidence="2">
    <name type="scientific">viral metagenome</name>
    <dbReference type="NCBI Taxonomy" id="1070528"/>
    <lineage>
        <taxon>unclassified sequences</taxon>
        <taxon>metagenomes</taxon>
        <taxon>organismal metagenomes</taxon>
    </lineage>
</organism>
<evidence type="ECO:0000256" key="1">
    <source>
        <dbReference type="SAM" id="MobiDB-lite"/>
    </source>
</evidence>
<protein>
    <submittedName>
        <fullName evidence="2">Uncharacterized protein</fullName>
    </submittedName>
</protein>
<evidence type="ECO:0000313" key="2">
    <source>
        <dbReference type="EMBL" id="QHT80826.1"/>
    </source>
</evidence>
<feature type="compositionally biased region" description="Basic residues" evidence="1">
    <location>
        <begin position="195"/>
        <end position="214"/>
    </location>
</feature>
<feature type="region of interest" description="Disordered" evidence="1">
    <location>
        <begin position="179"/>
        <end position="214"/>
    </location>
</feature>
<accession>A0A6C0HL25</accession>
<dbReference type="AlphaFoldDB" id="A0A6C0HL25"/>
<dbReference type="EMBL" id="MN739974">
    <property type="protein sequence ID" value="QHT80826.1"/>
    <property type="molecule type" value="Genomic_DNA"/>
</dbReference>
<proteinExistence type="predicted"/>
<reference evidence="2" key="1">
    <citation type="journal article" date="2020" name="Nature">
        <title>Giant virus diversity and host interactions through global metagenomics.</title>
        <authorList>
            <person name="Schulz F."/>
            <person name="Roux S."/>
            <person name="Paez-Espino D."/>
            <person name="Jungbluth S."/>
            <person name="Walsh D.A."/>
            <person name="Denef V.J."/>
            <person name="McMahon K.D."/>
            <person name="Konstantinidis K.T."/>
            <person name="Eloe-Fadrosh E.A."/>
            <person name="Kyrpides N.C."/>
            <person name="Woyke T."/>
        </authorList>
    </citation>
    <scope>NUCLEOTIDE SEQUENCE</scope>
    <source>
        <strain evidence="2">GVMAG-M-3300023184-121</strain>
    </source>
</reference>
<sequence>MAANAAANDVNAAKAAANRHLLEQLRMAQERVALVQAVPSVQETLNDFEEEQVEKIKTTFKSDNNSQRFASSVLTLICDEKTKHPSLIASSLYKTLNARAGTPQYSALLSHVTHVLPDFKNPKKLNNIIQFFTKTQEDAQGTPINGASDVQIIITARSLLRQSPVKSIVKGQIKPSKSYAYVPPPTGKFASGKGGTRRARRTRKTRKTRKYSKK</sequence>
<name>A0A6C0HL25_9ZZZZ</name>